<feature type="transmembrane region" description="Helical" evidence="4">
    <location>
        <begin position="532"/>
        <end position="552"/>
    </location>
</feature>
<evidence type="ECO:0000256" key="1">
    <source>
        <dbReference type="ARBA" id="ARBA00004651"/>
    </source>
</evidence>
<evidence type="ECO:0000313" key="5">
    <source>
        <dbReference type="EMBL" id="TKJ36914.1"/>
    </source>
</evidence>
<evidence type="ECO:0008006" key="7">
    <source>
        <dbReference type="Google" id="ProtNLM"/>
    </source>
</evidence>
<keyword evidence="3" id="KW-1003">Cell membrane</keyword>
<comment type="caution">
    <text evidence="5">The sequence shown here is derived from an EMBL/GenBank/DDBJ whole genome shotgun (WGS) entry which is preliminary data.</text>
</comment>
<dbReference type="Proteomes" id="UP000319619">
    <property type="component" value="Unassembled WGS sequence"/>
</dbReference>
<protein>
    <recommendedName>
        <fullName evidence="7">ABC transmembrane type-1 domain-containing protein</fullName>
    </recommendedName>
</protein>
<feature type="transmembrane region" description="Helical" evidence="4">
    <location>
        <begin position="491"/>
        <end position="512"/>
    </location>
</feature>
<evidence type="ECO:0000256" key="2">
    <source>
        <dbReference type="ARBA" id="ARBA00022448"/>
    </source>
</evidence>
<feature type="transmembrane region" description="Helical" evidence="4">
    <location>
        <begin position="184"/>
        <end position="202"/>
    </location>
</feature>
<feature type="transmembrane region" description="Helical" evidence="4">
    <location>
        <begin position="635"/>
        <end position="654"/>
    </location>
</feature>
<dbReference type="AlphaFoldDB" id="A0A532UPQ4"/>
<feature type="transmembrane region" description="Helical" evidence="4">
    <location>
        <begin position="154"/>
        <end position="175"/>
    </location>
</feature>
<keyword evidence="2" id="KW-0813">Transport</keyword>
<evidence type="ECO:0000313" key="6">
    <source>
        <dbReference type="Proteomes" id="UP000319619"/>
    </source>
</evidence>
<comment type="subcellular location">
    <subcellularLocation>
        <location evidence="1">Cell membrane</location>
        <topology evidence="1">Multi-pass membrane protein</topology>
    </subcellularLocation>
</comment>
<dbReference type="PANTHER" id="PTHR30465">
    <property type="entry name" value="INNER MEMBRANE ABC TRANSPORTER"/>
    <property type="match status" value="1"/>
</dbReference>
<dbReference type="GO" id="GO:0005886">
    <property type="term" value="C:plasma membrane"/>
    <property type="evidence" value="ECO:0007669"/>
    <property type="project" value="UniProtKB-SubCell"/>
</dbReference>
<organism evidence="5 6">
    <name type="scientific">candidate division LCP-89 bacterium B3_LCP</name>
    <dbReference type="NCBI Taxonomy" id="2012998"/>
    <lineage>
        <taxon>Bacteria</taxon>
        <taxon>Pseudomonadati</taxon>
        <taxon>Bacteria division LCP-89</taxon>
    </lineage>
</organism>
<feature type="transmembrane region" description="Helical" evidence="4">
    <location>
        <begin position="295"/>
        <end position="317"/>
    </location>
</feature>
<keyword evidence="4" id="KW-0472">Membrane</keyword>
<proteinExistence type="predicted"/>
<feature type="transmembrane region" description="Helical" evidence="4">
    <location>
        <begin position="260"/>
        <end position="283"/>
    </location>
</feature>
<gene>
    <name evidence="5" type="ORF">CEE37_14460</name>
</gene>
<dbReference type="EMBL" id="NJBN01000014">
    <property type="protein sequence ID" value="TKJ36914.1"/>
    <property type="molecule type" value="Genomic_DNA"/>
</dbReference>
<feature type="transmembrane region" description="Helical" evidence="4">
    <location>
        <begin position="452"/>
        <end position="479"/>
    </location>
</feature>
<feature type="transmembrane region" description="Helical" evidence="4">
    <location>
        <begin position="593"/>
        <end position="615"/>
    </location>
</feature>
<keyword evidence="4" id="KW-1133">Transmembrane helix</keyword>
<feature type="transmembrane region" description="Helical" evidence="4">
    <location>
        <begin position="403"/>
        <end position="423"/>
    </location>
</feature>
<reference evidence="5 6" key="1">
    <citation type="submission" date="2017-06" db="EMBL/GenBank/DDBJ databases">
        <title>Novel microbial phyla capable of carbon fixation and sulfur reduction in deep-sea sediments.</title>
        <authorList>
            <person name="Huang J."/>
            <person name="Baker B."/>
            <person name="Wang Y."/>
        </authorList>
    </citation>
    <scope>NUCLEOTIDE SEQUENCE [LARGE SCALE GENOMIC DNA]</scope>
    <source>
        <strain evidence="5">B3_LCP</strain>
    </source>
</reference>
<feature type="transmembrane region" description="Helical" evidence="4">
    <location>
        <begin position="117"/>
        <end position="148"/>
    </location>
</feature>
<sequence length="672" mass="78026">MKLFTDFVITALKTFSNLFVRVIIFLLILVMWYIVMPSNQEYIKDIPPVIETMIDTEEGWKLLFYAPDLKPLFPTYKPFYYLLLDAHKRRVDREETFIAEGKLSPNQKFKGNKLRPYLLVTLKLVVPALILSYLLSLSISFLLGWWNINRLTGIARISILLISSIPSVALARWVFTMSSFGTRYILAVVILAVTNMVLFLLFEFTNRSVSEELATDYLRRFKVNEMKPSSSLFVIRFQEFRIILRAIVIKTLTTLKGQFVLMLSLSLIIENLFALEGLATFAWQGIADPRHFHVLIWVVFISFLLIWIFELLLAWTMRVLNPPLLSRQLDEARKGNGNQFEFPLASVGEQVKTKINFNLLRGNLHRLSHFYSTFWFGCSQNIKLRIKNLVKLKIEHLINPRHVILSLWSLLLLFGILQSYFGWVPLRFDLGIFAYGEKYPIFSYTLSGFRSYLVPLFICEVTALVILILTGFILFMGIMHTAKTWRLLAKLINQLFTTFSSIPILIFIPIALSAISRLIPNDHGIEEPNPHYQIYIFLLMGILLSPVMVENFKALMNILSQREFLSARRASGFSMTRIYFIDVFLRNYIRARYFIDACYLAAMAFLFEVIISFLGRGQAVITNWGHLIHLESDKPLSWAYLFPMFIIILNIAGLRMVSLTFEDRFIHKYGTK</sequence>
<name>A0A532UPQ4_UNCL8</name>
<accession>A0A532UPQ4</accession>
<keyword evidence="4" id="KW-0812">Transmembrane</keyword>
<evidence type="ECO:0000256" key="4">
    <source>
        <dbReference type="SAM" id="Phobius"/>
    </source>
</evidence>
<dbReference type="PANTHER" id="PTHR30465:SF0">
    <property type="entry name" value="OLIGOPEPTIDE TRANSPORT SYSTEM PERMEASE PROTEIN APPB"/>
    <property type="match status" value="1"/>
</dbReference>
<evidence type="ECO:0000256" key="3">
    <source>
        <dbReference type="ARBA" id="ARBA00022475"/>
    </source>
</evidence>
<feature type="transmembrane region" description="Helical" evidence="4">
    <location>
        <begin position="18"/>
        <end position="35"/>
    </location>
</feature>